<feature type="domain" description="GST N-terminal" evidence="1">
    <location>
        <begin position="1"/>
        <end position="81"/>
    </location>
</feature>
<dbReference type="RefSeq" id="WP_211940074.1">
    <property type="nucleotide sequence ID" value="NZ_CP073078.1"/>
</dbReference>
<dbReference type="PROSITE" id="PS50404">
    <property type="entry name" value="GST_NTER"/>
    <property type="match status" value="1"/>
</dbReference>
<dbReference type="InterPro" id="IPR036282">
    <property type="entry name" value="Glutathione-S-Trfase_C_sf"/>
</dbReference>
<proteinExistence type="predicted"/>
<dbReference type="InterPro" id="IPR036249">
    <property type="entry name" value="Thioredoxin-like_sf"/>
</dbReference>
<sequence>MLTLFHAPRSRSSRFIWLLEEIAEPYEIAYVSIRRGDGSGEPDPRNPHPDKRVPALVHDGELVTESAAIALYLADAFPAKVGPAVGEPGRGAFLTWLAFYAGVIEPAIAAKWHGRTETDALAATEYASVERRVLQALEAGPYVLGDQFSAADVLVASMFFFSRELSPKGPAVDAYLARIVSRPAYQRAQTKDAP</sequence>
<dbReference type="PANTHER" id="PTHR44051:SF21">
    <property type="entry name" value="GLUTATHIONE S-TRANSFERASE FAMILY PROTEIN"/>
    <property type="match status" value="1"/>
</dbReference>
<dbReference type="SUPFAM" id="SSF52833">
    <property type="entry name" value="Thioredoxin-like"/>
    <property type="match status" value="1"/>
</dbReference>
<dbReference type="InterPro" id="IPR040079">
    <property type="entry name" value="Glutathione_S-Trfase"/>
</dbReference>
<evidence type="ECO:0000313" key="3">
    <source>
        <dbReference type="Proteomes" id="UP000676409"/>
    </source>
</evidence>
<dbReference type="Gene3D" id="1.20.1050.10">
    <property type="match status" value="1"/>
</dbReference>
<dbReference type="Gene3D" id="3.40.30.10">
    <property type="entry name" value="Glutaredoxin"/>
    <property type="match status" value="1"/>
</dbReference>
<dbReference type="KEGG" id="caul:KCG34_09245"/>
<name>A0A975G3R5_9CAUL</name>
<dbReference type="PANTHER" id="PTHR44051">
    <property type="entry name" value="GLUTATHIONE S-TRANSFERASE-RELATED"/>
    <property type="match status" value="1"/>
</dbReference>
<protein>
    <submittedName>
        <fullName evidence="2">Glutathione S-transferase family protein</fullName>
    </submittedName>
</protein>
<gene>
    <name evidence="2" type="ORF">KCG34_09245</name>
</gene>
<dbReference type="SFLD" id="SFLDS00019">
    <property type="entry name" value="Glutathione_Transferase_(cytos"/>
    <property type="match status" value="1"/>
</dbReference>
<organism evidence="2 3">
    <name type="scientific">Phenylobacterium montanum</name>
    <dbReference type="NCBI Taxonomy" id="2823693"/>
    <lineage>
        <taxon>Bacteria</taxon>
        <taxon>Pseudomonadati</taxon>
        <taxon>Pseudomonadota</taxon>
        <taxon>Alphaproteobacteria</taxon>
        <taxon>Caulobacterales</taxon>
        <taxon>Caulobacteraceae</taxon>
        <taxon>Phenylobacterium</taxon>
    </lineage>
</organism>
<dbReference type="InterPro" id="IPR004045">
    <property type="entry name" value="Glutathione_S-Trfase_N"/>
</dbReference>
<reference evidence="2" key="1">
    <citation type="submission" date="2021-04" db="EMBL/GenBank/DDBJ databases">
        <title>The complete genome sequence of Caulobacter sp. S6.</title>
        <authorList>
            <person name="Tang Y."/>
            <person name="Ouyang W."/>
            <person name="Liu Q."/>
            <person name="Huang B."/>
            <person name="Guo Z."/>
            <person name="Lei P."/>
        </authorList>
    </citation>
    <scope>NUCLEOTIDE SEQUENCE</scope>
    <source>
        <strain evidence="2">S6</strain>
    </source>
</reference>
<dbReference type="SFLD" id="SFLDG01150">
    <property type="entry name" value="Main.1:_Beta-like"/>
    <property type="match status" value="1"/>
</dbReference>
<dbReference type="AlphaFoldDB" id="A0A975G3R5"/>
<dbReference type="CDD" id="cd03207">
    <property type="entry name" value="GST_C_8"/>
    <property type="match status" value="1"/>
</dbReference>
<accession>A0A975G3R5</accession>
<evidence type="ECO:0000313" key="2">
    <source>
        <dbReference type="EMBL" id="QUD90023.1"/>
    </source>
</evidence>
<dbReference type="EMBL" id="CP073078">
    <property type="protein sequence ID" value="QUD90023.1"/>
    <property type="molecule type" value="Genomic_DNA"/>
</dbReference>
<dbReference type="CDD" id="cd03046">
    <property type="entry name" value="GST_N_GTT1_like"/>
    <property type="match status" value="1"/>
</dbReference>
<evidence type="ECO:0000259" key="1">
    <source>
        <dbReference type="PROSITE" id="PS50404"/>
    </source>
</evidence>
<dbReference type="Pfam" id="PF02798">
    <property type="entry name" value="GST_N"/>
    <property type="match status" value="1"/>
</dbReference>
<dbReference type="SFLD" id="SFLDG00358">
    <property type="entry name" value="Main_(cytGST)"/>
    <property type="match status" value="1"/>
</dbReference>
<keyword evidence="3" id="KW-1185">Reference proteome</keyword>
<dbReference type="SUPFAM" id="SSF47616">
    <property type="entry name" value="GST C-terminal domain-like"/>
    <property type="match status" value="1"/>
</dbReference>
<dbReference type="Proteomes" id="UP000676409">
    <property type="component" value="Chromosome"/>
</dbReference>